<dbReference type="Pfam" id="PF01762">
    <property type="entry name" value="Galactosyl_T"/>
    <property type="match status" value="1"/>
</dbReference>
<comment type="pathway">
    <text evidence="3">Glycan metabolism; chondroitin sulfate biosynthesis.</text>
</comment>
<dbReference type="EMBL" id="OC870886">
    <property type="protein sequence ID" value="CAD7635221.1"/>
    <property type="molecule type" value="Genomic_DNA"/>
</dbReference>
<evidence type="ECO:0000256" key="14">
    <source>
        <dbReference type="ARBA" id="ARBA00023211"/>
    </source>
</evidence>
<keyword evidence="10" id="KW-1133">Transmembrane helix</keyword>
<evidence type="ECO:0000256" key="5">
    <source>
        <dbReference type="ARBA" id="ARBA00008661"/>
    </source>
</evidence>
<reference evidence="16" key="1">
    <citation type="submission" date="2020-11" db="EMBL/GenBank/DDBJ databases">
        <authorList>
            <person name="Tran Van P."/>
        </authorList>
    </citation>
    <scope>NUCLEOTIDE SEQUENCE</scope>
</reference>
<evidence type="ECO:0000313" key="17">
    <source>
        <dbReference type="Proteomes" id="UP000759131"/>
    </source>
</evidence>
<gene>
    <name evidence="16" type="ORF">OSB1V03_LOCUS15612</name>
</gene>
<comment type="pathway">
    <text evidence="4">Glycan metabolism; heparan sulfate biosynthesis.</text>
</comment>
<evidence type="ECO:0000256" key="2">
    <source>
        <dbReference type="ARBA" id="ARBA00004323"/>
    </source>
</evidence>
<evidence type="ECO:0000256" key="9">
    <source>
        <dbReference type="ARBA" id="ARBA00022968"/>
    </source>
</evidence>
<keyword evidence="17" id="KW-1185">Reference proteome</keyword>
<comment type="cofactor">
    <cofactor evidence="1">
        <name>Mn(2+)</name>
        <dbReference type="ChEBI" id="CHEBI:29035"/>
    </cofactor>
</comment>
<evidence type="ECO:0000256" key="8">
    <source>
        <dbReference type="ARBA" id="ARBA00022692"/>
    </source>
</evidence>
<keyword evidence="14" id="KW-0464">Manganese</keyword>
<dbReference type="GO" id="GO:0000139">
    <property type="term" value="C:Golgi membrane"/>
    <property type="evidence" value="ECO:0007669"/>
    <property type="project" value="UniProtKB-SubCell"/>
</dbReference>
<keyword evidence="8" id="KW-0812">Transmembrane</keyword>
<evidence type="ECO:0000256" key="11">
    <source>
        <dbReference type="ARBA" id="ARBA00023034"/>
    </source>
</evidence>
<evidence type="ECO:0000256" key="7">
    <source>
        <dbReference type="ARBA" id="ARBA00022679"/>
    </source>
</evidence>
<protein>
    <recommendedName>
        <fullName evidence="15">Hexosyltransferase</fullName>
        <ecNumber evidence="15">2.4.1.-</ecNumber>
    </recommendedName>
</protein>
<dbReference type="Proteomes" id="UP000759131">
    <property type="component" value="Unassembled WGS sequence"/>
</dbReference>
<evidence type="ECO:0000256" key="3">
    <source>
        <dbReference type="ARBA" id="ARBA00004840"/>
    </source>
</evidence>
<dbReference type="GO" id="GO:0047220">
    <property type="term" value="F:galactosylxylosylprotein 3-beta-galactosyltransferase activity"/>
    <property type="evidence" value="ECO:0007669"/>
    <property type="project" value="TreeGrafter"/>
</dbReference>
<feature type="non-terminal residue" evidence="16">
    <location>
        <position position="1"/>
    </location>
</feature>
<dbReference type="GO" id="GO:0006024">
    <property type="term" value="P:glycosaminoglycan biosynthetic process"/>
    <property type="evidence" value="ECO:0007669"/>
    <property type="project" value="UniProtKB-ARBA"/>
</dbReference>
<evidence type="ECO:0000256" key="13">
    <source>
        <dbReference type="ARBA" id="ARBA00023180"/>
    </source>
</evidence>
<accession>A0A7R9L5H0</accession>
<comment type="similarity">
    <text evidence="5 15">Belongs to the glycosyltransferase 31 family.</text>
</comment>
<evidence type="ECO:0000256" key="1">
    <source>
        <dbReference type="ARBA" id="ARBA00001936"/>
    </source>
</evidence>
<dbReference type="GO" id="GO:0006493">
    <property type="term" value="P:protein O-linked glycosylation"/>
    <property type="evidence" value="ECO:0007669"/>
    <property type="project" value="TreeGrafter"/>
</dbReference>
<evidence type="ECO:0000256" key="10">
    <source>
        <dbReference type="ARBA" id="ARBA00022989"/>
    </source>
</evidence>
<dbReference type="EC" id="2.4.1.-" evidence="15"/>
<keyword evidence="9" id="KW-0735">Signal-anchor</keyword>
<organism evidence="16">
    <name type="scientific">Medioppia subpectinata</name>
    <dbReference type="NCBI Taxonomy" id="1979941"/>
    <lineage>
        <taxon>Eukaryota</taxon>
        <taxon>Metazoa</taxon>
        <taxon>Ecdysozoa</taxon>
        <taxon>Arthropoda</taxon>
        <taxon>Chelicerata</taxon>
        <taxon>Arachnida</taxon>
        <taxon>Acari</taxon>
        <taxon>Acariformes</taxon>
        <taxon>Sarcoptiformes</taxon>
        <taxon>Oribatida</taxon>
        <taxon>Brachypylina</taxon>
        <taxon>Oppioidea</taxon>
        <taxon>Oppiidae</taxon>
        <taxon>Medioppia</taxon>
    </lineage>
</organism>
<dbReference type="PANTHER" id="PTHR11214">
    <property type="entry name" value="BETA-1,3-N-ACETYLGLUCOSAMINYLTRANSFERASE"/>
    <property type="match status" value="1"/>
</dbReference>
<name>A0A7R9L5H0_9ACAR</name>
<evidence type="ECO:0000256" key="4">
    <source>
        <dbReference type="ARBA" id="ARBA00005093"/>
    </source>
</evidence>
<evidence type="ECO:0000256" key="6">
    <source>
        <dbReference type="ARBA" id="ARBA00022676"/>
    </source>
</evidence>
<dbReference type="AlphaFoldDB" id="A0A7R9L5H0"/>
<dbReference type="FunFam" id="3.90.550.50:FF:000018">
    <property type="entry name" value="Hexosyltransferase"/>
    <property type="match status" value="1"/>
</dbReference>
<dbReference type="EMBL" id="CAJPIZ010016311">
    <property type="protein sequence ID" value="CAG2115651.1"/>
    <property type="molecule type" value="Genomic_DNA"/>
</dbReference>
<evidence type="ECO:0000313" key="16">
    <source>
        <dbReference type="EMBL" id="CAD7635221.1"/>
    </source>
</evidence>
<keyword evidence="12" id="KW-0472">Membrane</keyword>
<evidence type="ECO:0000256" key="12">
    <source>
        <dbReference type="ARBA" id="ARBA00023136"/>
    </source>
</evidence>
<proteinExistence type="inferred from homology"/>
<dbReference type="OrthoDB" id="1158011at2759"/>
<keyword evidence="11 15" id="KW-0333">Golgi apparatus</keyword>
<comment type="subcellular location">
    <subcellularLocation>
        <location evidence="2 15">Golgi apparatus membrane</location>
        <topology evidence="2 15">Single-pass type II membrane protein</topology>
    </subcellularLocation>
</comment>
<keyword evidence="13" id="KW-0325">Glycoprotein</keyword>
<dbReference type="PANTHER" id="PTHR11214:SF3">
    <property type="entry name" value="BETA-1,3-GALACTOSYLTRANSFERASE 6"/>
    <property type="match status" value="1"/>
</dbReference>
<keyword evidence="7" id="KW-0808">Transferase</keyword>
<dbReference type="Gene3D" id="3.90.550.50">
    <property type="match status" value="1"/>
</dbReference>
<evidence type="ECO:0000256" key="15">
    <source>
        <dbReference type="RuleBase" id="RU363063"/>
    </source>
</evidence>
<keyword evidence="6 15" id="KW-0328">Glycosyltransferase</keyword>
<dbReference type="InterPro" id="IPR002659">
    <property type="entry name" value="Glyco_trans_31"/>
</dbReference>
<sequence>MTTFLVVVVFSGGLNGHRRQAIRQSWLRLSGQRKVKHYFIIGSLDVNQSLLDSLLEEQRLHNDLLLFPHLKDTYTTLALKLLQTFKWFSSQTRFKYLVKVDDDSFLRVDQLFDELLERSVAKKDSKPLYMGFFDGRAHVKRTGQWSESNWFLCDRYLPYALGGGYVVSEDLVRFVAQNSNLLQLFRSEDVSLGVWLSALNINRIHDMRFDTEYQSRGCLNSHLIIHKQSVDKLKILYENLQTF</sequence>